<feature type="compositionally biased region" description="Basic and acidic residues" evidence="1">
    <location>
        <begin position="86"/>
        <end position="102"/>
    </location>
</feature>
<organism evidence="4 5">
    <name type="scientific">Goodfellowiella coeruleoviolacea</name>
    <dbReference type="NCBI Taxonomy" id="334858"/>
    <lineage>
        <taxon>Bacteria</taxon>
        <taxon>Bacillati</taxon>
        <taxon>Actinomycetota</taxon>
        <taxon>Actinomycetes</taxon>
        <taxon>Pseudonocardiales</taxon>
        <taxon>Pseudonocardiaceae</taxon>
        <taxon>Goodfellowiella</taxon>
    </lineage>
</organism>
<dbReference type="InterPro" id="IPR052276">
    <property type="entry name" value="Diphthamide-biosynth_chaperone"/>
</dbReference>
<dbReference type="AlphaFoldDB" id="A0AAE3GAM8"/>
<dbReference type="PROSITE" id="PS00636">
    <property type="entry name" value="DNAJ_1"/>
    <property type="match status" value="1"/>
</dbReference>
<dbReference type="SMART" id="SM00271">
    <property type="entry name" value="DnaJ"/>
    <property type="match status" value="1"/>
</dbReference>
<dbReference type="Pfam" id="PF00226">
    <property type="entry name" value="DnaJ"/>
    <property type="match status" value="1"/>
</dbReference>
<keyword evidence="5" id="KW-1185">Reference proteome</keyword>
<keyword evidence="2" id="KW-0472">Membrane</keyword>
<dbReference type="RefSeq" id="WP_253767105.1">
    <property type="nucleotide sequence ID" value="NZ_JAMTCK010000002.1"/>
</dbReference>
<dbReference type="SUPFAM" id="SSF46565">
    <property type="entry name" value="Chaperone J-domain"/>
    <property type="match status" value="1"/>
</dbReference>
<name>A0AAE3GAM8_9PSEU</name>
<sequence length="377" mass="41183">MERVDYYELLGVAPTASAAQIKAAYRALAKVMHPDAGGTAGAFRLLSDAYATLTDPQRRAAYDRSLRRPAGTAGTAAPAPTRRPRPARDWRTRTSRQAREDPDFAPTVPDLAPDTIPWWPAVNADESARYLPTDAPGHAPVVTVLGGWPLILLTTLPLRPSPLLLSLWLVLLAAACTSAFWLVRLYQAAARSHRDFLAEFGTPRVVGAPSAEHSELGEHLTAELLSRYLTRLPGVRIFHGLSWPDSVFADIDHAVLCGRRLVLIESKVWLPGHYAADEDGRLWRNDHPFRGGDSQLAEGVSAYRALLPDVEVRGALILYPSAPGEITTEEPDEELAPPMTPEQFVHEIGGWLATDPATVDRDALRTLLGRVTNADPT</sequence>
<evidence type="ECO:0000313" key="4">
    <source>
        <dbReference type="EMBL" id="MCP2163929.1"/>
    </source>
</evidence>
<proteinExistence type="predicted"/>
<dbReference type="PRINTS" id="PR00625">
    <property type="entry name" value="JDOMAIN"/>
</dbReference>
<reference evidence="4" key="1">
    <citation type="submission" date="2022-06" db="EMBL/GenBank/DDBJ databases">
        <title>Genomic Encyclopedia of Archaeal and Bacterial Type Strains, Phase II (KMG-II): from individual species to whole genera.</title>
        <authorList>
            <person name="Goeker M."/>
        </authorList>
    </citation>
    <scope>NUCLEOTIDE SEQUENCE</scope>
    <source>
        <strain evidence="4">DSM 43935</strain>
    </source>
</reference>
<feature type="transmembrane region" description="Helical" evidence="2">
    <location>
        <begin position="164"/>
        <end position="183"/>
    </location>
</feature>
<gene>
    <name evidence="4" type="ORF">LX83_000769</name>
</gene>
<accession>A0AAE3GAM8</accession>
<dbReference type="CDD" id="cd06257">
    <property type="entry name" value="DnaJ"/>
    <property type="match status" value="1"/>
</dbReference>
<evidence type="ECO:0000256" key="2">
    <source>
        <dbReference type="SAM" id="Phobius"/>
    </source>
</evidence>
<evidence type="ECO:0000256" key="1">
    <source>
        <dbReference type="SAM" id="MobiDB-lite"/>
    </source>
</evidence>
<dbReference type="Pfam" id="PF08378">
    <property type="entry name" value="NERD"/>
    <property type="match status" value="1"/>
</dbReference>
<feature type="compositionally biased region" description="Low complexity" evidence="1">
    <location>
        <begin position="68"/>
        <end position="80"/>
    </location>
</feature>
<evidence type="ECO:0000313" key="5">
    <source>
        <dbReference type="Proteomes" id="UP001206128"/>
    </source>
</evidence>
<feature type="domain" description="J" evidence="3">
    <location>
        <begin position="5"/>
        <end position="66"/>
    </location>
</feature>
<dbReference type="EMBL" id="JAMTCK010000002">
    <property type="protein sequence ID" value="MCP2163929.1"/>
    <property type="molecule type" value="Genomic_DNA"/>
</dbReference>
<dbReference type="Gene3D" id="1.10.287.110">
    <property type="entry name" value="DnaJ domain"/>
    <property type="match status" value="1"/>
</dbReference>
<dbReference type="InterPro" id="IPR018253">
    <property type="entry name" value="DnaJ_domain_CS"/>
</dbReference>
<dbReference type="PANTHER" id="PTHR44240">
    <property type="entry name" value="DNAJ DOMAIN (PROKARYOTIC HEAT SHOCK PROTEIN)-RELATED"/>
    <property type="match status" value="1"/>
</dbReference>
<feature type="region of interest" description="Disordered" evidence="1">
    <location>
        <begin position="60"/>
        <end position="107"/>
    </location>
</feature>
<dbReference type="InterPro" id="IPR001623">
    <property type="entry name" value="DnaJ_domain"/>
</dbReference>
<comment type="caution">
    <text evidence="4">The sequence shown here is derived from an EMBL/GenBank/DDBJ whole genome shotgun (WGS) entry which is preliminary data.</text>
</comment>
<dbReference type="InterPro" id="IPR036869">
    <property type="entry name" value="J_dom_sf"/>
</dbReference>
<keyword evidence="2" id="KW-1133">Transmembrane helix</keyword>
<dbReference type="Proteomes" id="UP001206128">
    <property type="component" value="Unassembled WGS sequence"/>
</dbReference>
<keyword evidence="2" id="KW-0812">Transmembrane</keyword>
<evidence type="ECO:0000259" key="3">
    <source>
        <dbReference type="PROSITE" id="PS50076"/>
    </source>
</evidence>
<dbReference type="InterPro" id="IPR011528">
    <property type="entry name" value="NERD"/>
</dbReference>
<protein>
    <submittedName>
        <fullName evidence="4">Nuclease-related domain-containing protein</fullName>
    </submittedName>
</protein>
<dbReference type="PROSITE" id="PS50076">
    <property type="entry name" value="DNAJ_2"/>
    <property type="match status" value="1"/>
</dbReference>
<dbReference type="PANTHER" id="PTHR44240:SF10">
    <property type="entry name" value="J DOMAIN-CONTAINING PROTEIN"/>
    <property type="match status" value="1"/>
</dbReference>